<dbReference type="GO" id="GO:0005730">
    <property type="term" value="C:nucleolus"/>
    <property type="evidence" value="ECO:0007669"/>
    <property type="project" value="UniProtKB-SubCell"/>
</dbReference>
<dbReference type="EMBL" id="JAUEPP010000001">
    <property type="protein sequence ID" value="KAK3354298.1"/>
    <property type="molecule type" value="Genomic_DNA"/>
</dbReference>
<name>A0AAE0JN14_9PEZI</name>
<organism evidence="5 6">
    <name type="scientific">Neurospora tetraspora</name>
    <dbReference type="NCBI Taxonomy" id="94610"/>
    <lineage>
        <taxon>Eukaryota</taxon>
        <taxon>Fungi</taxon>
        <taxon>Dikarya</taxon>
        <taxon>Ascomycota</taxon>
        <taxon>Pezizomycotina</taxon>
        <taxon>Sordariomycetes</taxon>
        <taxon>Sordariomycetidae</taxon>
        <taxon>Sordariales</taxon>
        <taxon>Sordariaceae</taxon>
        <taxon>Neurospora</taxon>
    </lineage>
</organism>
<comment type="similarity">
    <text evidence="2">Belongs to the FRG1 family.</text>
</comment>
<dbReference type="PANTHER" id="PTHR12928">
    <property type="entry name" value="FRG1 PROTEIN"/>
    <property type="match status" value="1"/>
</dbReference>
<comment type="caution">
    <text evidence="5">The sequence shown here is derived from an EMBL/GenBank/DDBJ whole genome shotgun (WGS) entry which is preliminary data.</text>
</comment>
<evidence type="ECO:0000256" key="3">
    <source>
        <dbReference type="ARBA" id="ARBA00023242"/>
    </source>
</evidence>
<dbReference type="RefSeq" id="XP_062685676.1">
    <property type="nucleotide sequence ID" value="XM_062830194.1"/>
</dbReference>
<evidence type="ECO:0000313" key="5">
    <source>
        <dbReference type="EMBL" id="KAK3354298.1"/>
    </source>
</evidence>
<feature type="compositionally biased region" description="Low complexity" evidence="4">
    <location>
        <begin position="39"/>
        <end position="55"/>
    </location>
</feature>
<gene>
    <name evidence="5" type="ORF">B0H65DRAFT_562207</name>
</gene>
<dbReference type="GO" id="GO:0051015">
    <property type="term" value="F:actin filament binding"/>
    <property type="evidence" value="ECO:0007669"/>
    <property type="project" value="TreeGrafter"/>
</dbReference>
<dbReference type="SUPFAM" id="SSF50405">
    <property type="entry name" value="Actin-crosslinking proteins"/>
    <property type="match status" value="1"/>
</dbReference>
<dbReference type="GO" id="GO:0071013">
    <property type="term" value="C:catalytic step 2 spliceosome"/>
    <property type="evidence" value="ECO:0007669"/>
    <property type="project" value="TreeGrafter"/>
</dbReference>
<dbReference type="Gene3D" id="2.80.10.50">
    <property type="match status" value="1"/>
</dbReference>
<dbReference type="GeneID" id="87867348"/>
<evidence type="ECO:0000256" key="4">
    <source>
        <dbReference type="SAM" id="MobiDB-lite"/>
    </source>
</evidence>
<protein>
    <submittedName>
        <fullName evidence="5">FRG1-like family-domain-containing protein</fullName>
    </submittedName>
</protein>
<feature type="region of interest" description="Disordered" evidence="4">
    <location>
        <begin position="1"/>
        <end position="72"/>
    </location>
</feature>
<sequence>MVKPLTFKGDKKAKKRKRPTTETNDDDDAPERQEKQLNATTSSSKTTTTAAAAVAPNEVEGEEHDDSWVSADAPSDVSGPIMFVLPTEPPSALACDATGKVFTLPIENILDGNPATAEPHDVRMVWLAHKIVGTENYRFKGQSKKYLSCDKIGLFSASSDAITPLESFSIIPTFDTPGTFQIQTLRETFLTVRASKSSKANAAPEVRGDATEISFDTTLRIRMQARFKPRIKASKEEKAREKISRRELEEAVGRRLEEDEVKRLKRARREGDYHEVMLNLKVKGKHDKYG</sequence>
<proteinExistence type="inferred from homology"/>
<keyword evidence="3" id="KW-0539">Nucleus</keyword>
<dbReference type="InterPro" id="IPR010414">
    <property type="entry name" value="FRG1"/>
</dbReference>
<keyword evidence="6" id="KW-1185">Reference proteome</keyword>
<evidence type="ECO:0000313" key="6">
    <source>
        <dbReference type="Proteomes" id="UP001278500"/>
    </source>
</evidence>
<dbReference type="CDD" id="cd23339">
    <property type="entry name" value="beta-trefoil_FSCN_fungal_FRG1-like"/>
    <property type="match status" value="1"/>
</dbReference>
<accession>A0AAE0JN14</accession>
<dbReference type="Proteomes" id="UP001278500">
    <property type="component" value="Unassembled WGS sequence"/>
</dbReference>
<comment type="subcellular location">
    <subcellularLocation>
        <location evidence="1">Nucleus</location>
        <location evidence="1">Nucleolus</location>
    </subcellularLocation>
</comment>
<evidence type="ECO:0000256" key="1">
    <source>
        <dbReference type="ARBA" id="ARBA00004604"/>
    </source>
</evidence>
<dbReference type="PANTHER" id="PTHR12928:SF0">
    <property type="entry name" value="FSHD REGION GENE 1"/>
    <property type="match status" value="1"/>
</dbReference>
<reference evidence="5" key="2">
    <citation type="submission" date="2023-06" db="EMBL/GenBank/DDBJ databases">
        <authorList>
            <consortium name="Lawrence Berkeley National Laboratory"/>
            <person name="Haridas S."/>
            <person name="Hensen N."/>
            <person name="Bonometti L."/>
            <person name="Westerberg I."/>
            <person name="Brannstrom I.O."/>
            <person name="Guillou S."/>
            <person name="Cros-Aarteil S."/>
            <person name="Calhoun S."/>
            <person name="Kuo A."/>
            <person name="Mondo S."/>
            <person name="Pangilinan J."/>
            <person name="Riley R."/>
            <person name="Labutti K."/>
            <person name="Andreopoulos B."/>
            <person name="Lipzen A."/>
            <person name="Chen C."/>
            <person name="Yanf M."/>
            <person name="Daum C."/>
            <person name="Ng V."/>
            <person name="Clum A."/>
            <person name="Steindorff A."/>
            <person name="Ohm R."/>
            <person name="Martin F."/>
            <person name="Silar P."/>
            <person name="Natvig D."/>
            <person name="Lalanne C."/>
            <person name="Gautier V."/>
            <person name="Ament-Velasquez S.L."/>
            <person name="Kruys A."/>
            <person name="Hutchinson M.I."/>
            <person name="Powell A.J."/>
            <person name="Barry K."/>
            <person name="Miller A.N."/>
            <person name="Grigoriev I.V."/>
            <person name="Debuchy R."/>
            <person name="Gladieux P."/>
            <person name="Thoren M.H."/>
            <person name="Johannesson H."/>
        </authorList>
    </citation>
    <scope>NUCLEOTIDE SEQUENCE</scope>
    <source>
        <strain evidence="5">CBS 560.94</strain>
    </source>
</reference>
<evidence type="ECO:0000256" key="2">
    <source>
        <dbReference type="ARBA" id="ARBA00010878"/>
    </source>
</evidence>
<dbReference type="InterPro" id="IPR008999">
    <property type="entry name" value="Actin-crosslinking"/>
</dbReference>
<dbReference type="AlphaFoldDB" id="A0AAE0JN14"/>
<dbReference type="Pfam" id="PF06229">
    <property type="entry name" value="FRG1"/>
    <property type="match status" value="1"/>
</dbReference>
<reference evidence="5" key="1">
    <citation type="journal article" date="2023" name="Mol. Phylogenet. Evol.">
        <title>Genome-scale phylogeny and comparative genomics of the fungal order Sordariales.</title>
        <authorList>
            <person name="Hensen N."/>
            <person name="Bonometti L."/>
            <person name="Westerberg I."/>
            <person name="Brannstrom I.O."/>
            <person name="Guillou S."/>
            <person name="Cros-Aarteil S."/>
            <person name="Calhoun S."/>
            <person name="Haridas S."/>
            <person name="Kuo A."/>
            <person name="Mondo S."/>
            <person name="Pangilinan J."/>
            <person name="Riley R."/>
            <person name="LaButti K."/>
            <person name="Andreopoulos B."/>
            <person name="Lipzen A."/>
            <person name="Chen C."/>
            <person name="Yan M."/>
            <person name="Daum C."/>
            <person name="Ng V."/>
            <person name="Clum A."/>
            <person name="Steindorff A."/>
            <person name="Ohm R.A."/>
            <person name="Martin F."/>
            <person name="Silar P."/>
            <person name="Natvig D.O."/>
            <person name="Lalanne C."/>
            <person name="Gautier V."/>
            <person name="Ament-Velasquez S.L."/>
            <person name="Kruys A."/>
            <person name="Hutchinson M.I."/>
            <person name="Powell A.J."/>
            <person name="Barry K."/>
            <person name="Miller A.N."/>
            <person name="Grigoriev I.V."/>
            <person name="Debuchy R."/>
            <person name="Gladieux P."/>
            <person name="Hiltunen Thoren M."/>
            <person name="Johannesson H."/>
        </authorList>
    </citation>
    <scope>NUCLEOTIDE SEQUENCE</scope>
    <source>
        <strain evidence="5">CBS 560.94</strain>
    </source>
</reference>